<comment type="caution">
    <text evidence="2">The sequence shown here is derived from an EMBL/GenBank/DDBJ whole genome shotgun (WGS) entry which is preliminary data.</text>
</comment>
<accession>A0AAD4MZS4</accession>
<organism evidence="2 3">
    <name type="scientific">Ditylenchus destructor</name>
    <dbReference type="NCBI Taxonomy" id="166010"/>
    <lineage>
        <taxon>Eukaryota</taxon>
        <taxon>Metazoa</taxon>
        <taxon>Ecdysozoa</taxon>
        <taxon>Nematoda</taxon>
        <taxon>Chromadorea</taxon>
        <taxon>Rhabditida</taxon>
        <taxon>Tylenchina</taxon>
        <taxon>Tylenchomorpha</taxon>
        <taxon>Sphaerularioidea</taxon>
        <taxon>Anguinidae</taxon>
        <taxon>Anguininae</taxon>
        <taxon>Ditylenchus</taxon>
    </lineage>
</organism>
<evidence type="ECO:0008006" key="4">
    <source>
        <dbReference type="Google" id="ProtNLM"/>
    </source>
</evidence>
<proteinExistence type="predicted"/>
<evidence type="ECO:0000313" key="3">
    <source>
        <dbReference type="Proteomes" id="UP001201812"/>
    </source>
</evidence>
<keyword evidence="1" id="KW-1133">Transmembrane helix</keyword>
<keyword evidence="1" id="KW-0812">Transmembrane</keyword>
<evidence type="ECO:0000256" key="1">
    <source>
        <dbReference type="SAM" id="Phobius"/>
    </source>
</evidence>
<keyword evidence="3" id="KW-1185">Reference proteome</keyword>
<reference evidence="2" key="1">
    <citation type="submission" date="2022-01" db="EMBL/GenBank/DDBJ databases">
        <title>Genome Sequence Resource for Two Populations of Ditylenchus destructor, the Migratory Endoparasitic Phytonematode.</title>
        <authorList>
            <person name="Zhang H."/>
            <person name="Lin R."/>
            <person name="Xie B."/>
        </authorList>
    </citation>
    <scope>NUCLEOTIDE SEQUENCE</scope>
    <source>
        <strain evidence="2">BazhouSP</strain>
    </source>
</reference>
<name>A0AAD4MZS4_9BILA</name>
<protein>
    <recommendedName>
        <fullName evidence="4">G protein-coupled receptor</fullName>
    </recommendedName>
</protein>
<dbReference type="EMBL" id="JAKKPZ010000017">
    <property type="protein sequence ID" value="KAI1712790.1"/>
    <property type="molecule type" value="Genomic_DNA"/>
</dbReference>
<keyword evidence="1" id="KW-0472">Membrane</keyword>
<feature type="transmembrane region" description="Helical" evidence="1">
    <location>
        <begin position="52"/>
        <end position="76"/>
    </location>
</feature>
<feature type="transmembrane region" description="Helical" evidence="1">
    <location>
        <begin position="204"/>
        <end position="232"/>
    </location>
</feature>
<feature type="transmembrane region" description="Helical" evidence="1">
    <location>
        <begin position="150"/>
        <end position="167"/>
    </location>
</feature>
<dbReference type="Proteomes" id="UP001201812">
    <property type="component" value="Unassembled WGS sequence"/>
</dbReference>
<gene>
    <name evidence="2" type="ORF">DdX_09417</name>
</gene>
<feature type="transmembrane region" description="Helical" evidence="1">
    <location>
        <begin position="96"/>
        <end position="116"/>
    </location>
</feature>
<evidence type="ECO:0000313" key="2">
    <source>
        <dbReference type="EMBL" id="KAI1712790.1"/>
    </source>
</evidence>
<dbReference type="AlphaFoldDB" id="A0AAD4MZS4"/>
<sequence length="282" mass="31981">MSPFVLRGGLSKSLLIYMYHQLFYSTASAPYHVYQIWRWRATHSEPLYDARFLYWSGIWGMNYMWITPLAVLLLTVDRCLMLSLPLRYSRRVQSRVIWMGLGLVLLGTAANTWLLMLELPLDLEKTRNCETISCVLVNHALIMPQLRSRPVFATLNVTGSILFIYLLKRTIIIKLNDRVVRVTVIMELLFDAIPGIIFDIFNEIIGIVIANYAGGIGGTLVTVDGAICSALYSSILLTRKHKIEEQQRLKLSDEGLRSDQNVAEFAGVRIGSTPVLMIRRGA</sequence>